<evidence type="ECO:0000256" key="1">
    <source>
        <dbReference type="SAM" id="SignalP"/>
    </source>
</evidence>
<feature type="domain" description="DUF11" evidence="2">
    <location>
        <begin position="53"/>
        <end position="136"/>
    </location>
</feature>
<evidence type="ECO:0000259" key="2">
    <source>
        <dbReference type="Pfam" id="PF01345"/>
    </source>
</evidence>
<comment type="caution">
    <text evidence="3">The sequence shown here is derived from an EMBL/GenBank/DDBJ whole genome shotgun (WGS) entry which is preliminary data.</text>
</comment>
<feature type="chain" id="PRO_5037279435" description="DUF11 domain-containing protein" evidence="1">
    <location>
        <begin position="25"/>
        <end position="200"/>
    </location>
</feature>
<keyword evidence="1" id="KW-0732">Signal</keyword>
<accession>A0A955LLF8</accession>
<sequence>MKKILSSLIAVVAMLFVFSPAVHAQGGELIKITKVIVDQTSGQEVTEVDLSTLDKVYNFKITVENVSAEVFTNVQIVDSLPASLVFDAQSPTPDALENNSVLWSIDTFSPGDVMIFHYDAKVARLNGECTNNVANVVVNSSVVEYAKTRICADAGNVLGDIDLLPGAGLISNERRLPASLLLVELGALFFVAGSVVKRLV</sequence>
<proteinExistence type="predicted"/>
<dbReference type="AlphaFoldDB" id="A0A955LLF8"/>
<reference evidence="3" key="2">
    <citation type="journal article" date="2021" name="Microbiome">
        <title>Successional dynamics and alternative stable states in a saline activated sludge microbial community over 9 years.</title>
        <authorList>
            <person name="Wang Y."/>
            <person name="Ye J."/>
            <person name="Ju F."/>
            <person name="Liu L."/>
            <person name="Boyd J.A."/>
            <person name="Deng Y."/>
            <person name="Parks D.H."/>
            <person name="Jiang X."/>
            <person name="Yin X."/>
            <person name="Woodcroft B.J."/>
            <person name="Tyson G.W."/>
            <person name="Hugenholtz P."/>
            <person name="Polz M.F."/>
            <person name="Zhang T."/>
        </authorList>
    </citation>
    <scope>NUCLEOTIDE SEQUENCE</scope>
    <source>
        <strain evidence="3">HKST-UBA03</strain>
    </source>
</reference>
<dbReference type="EMBL" id="JAGQKZ010000046">
    <property type="protein sequence ID" value="MCA9392384.1"/>
    <property type="molecule type" value="Genomic_DNA"/>
</dbReference>
<dbReference type="InterPro" id="IPR001434">
    <property type="entry name" value="OmcB-like_DUF11"/>
</dbReference>
<reference evidence="3" key="1">
    <citation type="submission" date="2020-04" db="EMBL/GenBank/DDBJ databases">
        <authorList>
            <person name="Zhang T."/>
        </authorList>
    </citation>
    <scope>NUCLEOTIDE SEQUENCE</scope>
    <source>
        <strain evidence="3">HKST-UBA03</strain>
    </source>
</reference>
<name>A0A955LLF8_UNCKA</name>
<dbReference type="Proteomes" id="UP000751518">
    <property type="component" value="Unassembled WGS sequence"/>
</dbReference>
<protein>
    <recommendedName>
        <fullName evidence="2">DUF11 domain-containing protein</fullName>
    </recommendedName>
</protein>
<evidence type="ECO:0000313" key="3">
    <source>
        <dbReference type="EMBL" id="MCA9392384.1"/>
    </source>
</evidence>
<dbReference type="Pfam" id="PF01345">
    <property type="entry name" value="DUF11"/>
    <property type="match status" value="1"/>
</dbReference>
<organism evidence="3 4">
    <name type="scientific">candidate division WWE3 bacterium</name>
    <dbReference type="NCBI Taxonomy" id="2053526"/>
    <lineage>
        <taxon>Bacteria</taxon>
        <taxon>Katanobacteria</taxon>
    </lineage>
</organism>
<evidence type="ECO:0000313" key="4">
    <source>
        <dbReference type="Proteomes" id="UP000751518"/>
    </source>
</evidence>
<feature type="signal peptide" evidence="1">
    <location>
        <begin position="1"/>
        <end position="24"/>
    </location>
</feature>
<gene>
    <name evidence="3" type="ORF">KC614_04270</name>
</gene>